<dbReference type="Proteomes" id="UP001160148">
    <property type="component" value="Unassembled WGS sequence"/>
</dbReference>
<dbReference type="AlphaFoldDB" id="A0AAV0WBQ0"/>
<gene>
    <name evidence="1" type="ORF">MEUPH1_LOCUS9335</name>
</gene>
<accession>A0AAV0WBQ0</accession>
<sequence length="110" mass="12866">MNMNTNKKRKRTKLVCLKCGSTFDDDYKKKHELTQHGGEKVRVKHLGAPDNPFILASSKKKCTLDSTSMHNMEVVQPLTRYIMNRTTTILYYLYYMLNFRPFNGPNAEMQ</sequence>
<organism evidence="1 2">
    <name type="scientific">Macrosiphum euphorbiae</name>
    <name type="common">potato aphid</name>
    <dbReference type="NCBI Taxonomy" id="13131"/>
    <lineage>
        <taxon>Eukaryota</taxon>
        <taxon>Metazoa</taxon>
        <taxon>Ecdysozoa</taxon>
        <taxon>Arthropoda</taxon>
        <taxon>Hexapoda</taxon>
        <taxon>Insecta</taxon>
        <taxon>Pterygota</taxon>
        <taxon>Neoptera</taxon>
        <taxon>Paraneoptera</taxon>
        <taxon>Hemiptera</taxon>
        <taxon>Sternorrhyncha</taxon>
        <taxon>Aphidomorpha</taxon>
        <taxon>Aphidoidea</taxon>
        <taxon>Aphididae</taxon>
        <taxon>Macrosiphini</taxon>
        <taxon>Macrosiphum</taxon>
    </lineage>
</organism>
<name>A0AAV0WBQ0_9HEMI</name>
<evidence type="ECO:0000313" key="2">
    <source>
        <dbReference type="Proteomes" id="UP001160148"/>
    </source>
</evidence>
<reference evidence="1 2" key="1">
    <citation type="submission" date="2023-01" db="EMBL/GenBank/DDBJ databases">
        <authorList>
            <person name="Whitehead M."/>
        </authorList>
    </citation>
    <scope>NUCLEOTIDE SEQUENCE [LARGE SCALE GENOMIC DNA]</scope>
</reference>
<comment type="caution">
    <text evidence="1">The sequence shown here is derived from an EMBL/GenBank/DDBJ whole genome shotgun (WGS) entry which is preliminary data.</text>
</comment>
<evidence type="ECO:0000313" key="1">
    <source>
        <dbReference type="EMBL" id="CAI6353187.1"/>
    </source>
</evidence>
<evidence type="ECO:0008006" key="3">
    <source>
        <dbReference type="Google" id="ProtNLM"/>
    </source>
</evidence>
<proteinExistence type="predicted"/>
<protein>
    <recommendedName>
        <fullName evidence="3">C2H2-type domain-containing protein</fullName>
    </recommendedName>
</protein>
<dbReference type="EMBL" id="CARXXK010000002">
    <property type="protein sequence ID" value="CAI6353187.1"/>
    <property type="molecule type" value="Genomic_DNA"/>
</dbReference>
<keyword evidence="2" id="KW-1185">Reference proteome</keyword>